<evidence type="ECO:0000256" key="1">
    <source>
        <dbReference type="ARBA" id="ARBA00023015"/>
    </source>
</evidence>
<dbReference type="EMBL" id="JAOQJQ010000002">
    <property type="protein sequence ID" value="MCU6762156.1"/>
    <property type="molecule type" value="Genomic_DNA"/>
</dbReference>
<protein>
    <submittedName>
        <fullName evidence="5">AraC family transcriptional regulator</fullName>
    </submittedName>
</protein>
<dbReference type="GeneID" id="83004222"/>
<dbReference type="PRINTS" id="PR00032">
    <property type="entry name" value="HTHARAC"/>
</dbReference>
<dbReference type="RefSeq" id="WP_082907428.1">
    <property type="nucleotide sequence ID" value="NZ_JAOQJQ010000002.1"/>
</dbReference>
<dbReference type="Gene3D" id="1.10.10.60">
    <property type="entry name" value="Homeodomain-like"/>
    <property type="match status" value="1"/>
</dbReference>
<dbReference type="SMART" id="SM00342">
    <property type="entry name" value="HTH_ARAC"/>
    <property type="match status" value="1"/>
</dbReference>
<organism evidence="5 6">
    <name type="scientific">Brotonthovivens ammoniilytica</name>
    <dbReference type="NCBI Taxonomy" id="2981725"/>
    <lineage>
        <taxon>Bacteria</taxon>
        <taxon>Bacillati</taxon>
        <taxon>Bacillota</taxon>
        <taxon>Clostridia</taxon>
        <taxon>Lachnospirales</taxon>
        <taxon>Lachnospiraceae</taxon>
        <taxon>Brotonthovivens</taxon>
    </lineage>
</organism>
<feature type="domain" description="HTH araC/xylS-type" evidence="4">
    <location>
        <begin position="227"/>
        <end position="326"/>
    </location>
</feature>
<dbReference type="PANTHER" id="PTHR47893">
    <property type="entry name" value="REGULATORY PROTEIN PCHR"/>
    <property type="match status" value="1"/>
</dbReference>
<reference evidence="5 6" key="1">
    <citation type="journal article" date="2021" name="ISME Commun">
        <title>Automated analysis of genomic sequences facilitates high-throughput and comprehensive description of bacteria.</title>
        <authorList>
            <person name="Hitch T.C.A."/>
        </authorList>
    </citation>
    <scope>NUCLEOTIDE SEQUENCE [LARGE SCALE GENOMIC DNA]</scope>
    <source>
        <strain evidence="5 6">Sanger_109</strain>
    </source>
</reference>
<dbReference type="InterPro" id="IPR009057">
    <property type="entry name" value="Homeodomain-like_sf"/>
</dbReference>
<dbReference type="Proteomes" id="UP001652442">
    <property type="component" value="Unassembled WGS sequence"/>
</dbReference>
<dbReference type="InterPro" id="IPR018060">
    <property type="entry name" value="HTH_AraC"/>
</dbReference>
<dbReference type="InterPro" id="IPR053142">
    <property type="entry name" value="PchR_regulatory_protein"/>
</dbReference>
<accession>A0ABT2TJ21</accession>
<gene>
    <name evidence="5" type="ORF">OCV88_07340</name>
</gene>
<keyword evidence="3" id="KW-0804">Transcription</keyword>
<keyword evidence="6" id="KW-1185">Reference proteome</keyword>
<dbReference type="SUPFAM" id="SSF46689">
    <property type="entry name" value="Homeodomain-like"/>
    <property type="match status" value="1"/>
</dbReference>
<evidence type="ECO:0000259" key="4">
    <source>
        <dbReference type="PROSITE" id="PS01124"/>
    </source>
</evidence>
<evidence type="ECO:0000313" key="5">
    <source>
        <dbReference type="EMBL" id="MCU6762156.1"/>
    </source>
</evidence>
<evidence type="ECO:0000256" key="2">
    <source>
        <dbReference type="ARBA" id="ARBA00023125"/>
    </source>
</evidence>
<evidence type="ECO:0000256" key="3">
    <source>
        <dbReference type="ARBA" id="ARBA00023163"/>
    </source>
</evidence>
<comment type="caution">
    <text evidence="5">The sequence shown here is derived from an EMBL/GenBank/DDBJ whole genome shotgun (WGS) entry which is preliminary data.</text>
</comment>
<keyword evidence="1" id="KW-0805">Transcription regulation</keyword>
<sequence>MKWGDLMEAAMKQSQLHDIYFPEKKEKSANLILQQSTDTGTGEMTCYDVAPGIQITYNHLNMDSCYQPLIPKEDFLQIDHCLEGCYECELAGGSVSFLGEGDLSVSNLCKGQQLFVGSRIPLKKYRGITVLLEMEGAQKTLNTDFRQGDINLQQIRDTLCGDGRSLLIKSKHEIDHIFSELYRVDERIRIPYFWIKVIELLLFLSLLDASYVKKPRQFSEDVSKGTQQAYQYIIENPFSKITISQLAEMFHVAESSMKRCFTSIAGNSIGTFMKIKRMEAAAELLVSEPQLSICEVAEAAGYENQSKFSAAFKSIMGVTPFAYRCKSW</sequence>
<dbReference type="InterPro" id="IPR020449">
    <property type="entry name" value="Tscrpt_reg_AraC-type_HTH"/>
</dbReference>
<evidence type="ECO:0000313" key="6">
    <source>
        <dbReference type="Proteomes" id="UP001652442"/>
    </source>
</evidence>
<dbReference type="PROSITE" id="PS01124">
    <property type="entry name" value="HTH_ARAC_FAMILY_2"/>
    <property type="match status" value="1"/>
</dbReference>
<name>A0ABT2TJ21_9FIRM</name>
<dbReference type="PANTHER" id="PTHR47893:SF1">
    <property type="entry name" value="REGULATORY PROTEIN PCHR"/>
    <property type="match status" value="1"/>
</dbReference>
<keyword evidence="2" id="KW-0238">DNA-binding</keyword>
<proteinExistence type="predicted"/>
<dbReference type="InterPro" id="IPR018062">
    <property type="entry name" value="HTH_AraC-typ_CS"/>
</dbReference>
<dbReference type="Pfam" id="PF12833">
    <property type="entry name" value="HTH_18"/>
    <property type="match status" value="1"/>
</dbReference>
<dbReference type="PROSITE" id="PS00041">
    <property type="entry name" value="HTH_ARAC_FAMILY_1"/>
    <property type="match status" value="1"/>
</dbReference>